<evidence type="ECO:0000256" key="4">
    <source>
        <dbReference type="ARBA" id="ARBA00023267"/>
    </source>
</evidence>
<dbReference type="Pfam" id="PF03099">
    <property type="entry name" value="BPL_LplA_LipB"/>
    <property type="match status" value="1"/>
</dbReference>
<evidence type="ECO:0000256" key="3">
    <source>
        <dbReference type="ARBA" id="ARBA00022840"/>
    </source>
</evidence>
<feature type="binding site" evidence="6">
    <location>
        <begin position="115"/>
        <end position="117"/>
    </location>
    <ligand>
        <name>biotin</name>
        <dbReference type="ChEBI" id="CHEBI:57586"/>
    </ligand>
</feature>
<dbReference type="NCBIfam" id="NF008847">
    <property type="entry name" value="PRK11886.1-2"/>
    <property type="match status" value="1"/>
</dbReference>
<dbReference type="NCBIfam" id="TIGR00121">
    <property type="entry name" value="birA_ligase"/>
    <property type="match status" value="1"/>
</dbReference>
<keyword evidence="1 6" id="KW-0436">Ligase</keyword>
<dbReference type="InterPro" id="IPR008988">
    <property type="entry name" value="Transcriptional_repressor_C"/>
</dbReference>
<feature type="binding site" evidence="6">
    <location>
        <position position="111"/>
    </location>
    <ligand>
        <name>biotin</name>
        <dbReference type="ChEBI" id="CHEBI:57586"/>
    </ligand>
</feature>
<dbReference type="Proteomes" id="UP001203338">
    <property type="component" value="Unassembled WGS sequence"/>
</dbReference>
<sequence length="319" mass="34469">MENLLRLLADGRFHSGEELGSELGVSRAAVWKKLKALSALGLELDAVRGKGYRLPGNIELLNRNIIRESLPDDMRKSVGVQVELCTRSTNDDVRKLSAASEPWQVCMAEHQSHGRGRRGRTWQSPFGASLYFSMLWRVDGGLAALEGLSLAVGLAVVKTLESFGANGLKLKWPNDVLGNNKKLAGVLLEISGDPTGSCEVVIGIGINLALNRSQLETIDQPATDVREMVGLSVSKNELAGRLTSTLIDMLKTFKEYGFTPYRDEWMSRDAFSGQKVVLNIGGNKVTGVEAGVGENGALLLKTADGIQSFSGGEISVRKL</sequence>
<proteinExistence type="inferred from homology"/>
<dbReference type="SUPFAM" id="SSF50037">
    <property type="entry name" value="C-terminal domain of transcriptional repressors"/>
    <property type="match status" value="1"/>
</dbReference>
<dbReference type="EMBL" id="JAMFLX010000010">
    <property type="protein sequence ID" value="MCL6270016.1"/>
    <property type="molecule type" value="Genomic_DNA"/>
</dbReference>
<evidence type="ECO:0000256" key="5">
    <source>
        <dbReference type="ARBA" id="ARBA00047846"/>
    </source>
</evidence>
<dbReference type="InterPro" id="IPR045864">
    <property type="entry name" value="aa-tRNA-synth_II/BPL/LPL"/>
</dbReference>
<dbReference type="Pfam" id="PF02237">
    <property type="entry name" value="BPL_C"/>
    <property type="match status" value="1"/>
</dbReference>
<accession>A0ABT0PFK6</accession>
<dbReference type="InterPro" id="IPR004143">
    <property type="entry name" value="BPL_LPL_catalytic"/>
</dbReference>
<dbReference type="InterPro" id="IPR004408">
    <property type="entry name" value="Biotin_CoA_COase_ligase"/>
</dbReference>
<dbReference type="Pfam" id="PF08279">
    <property type="entry name" value="HTH_11"/>
    <property type="match status" value="1"/>
</dbReference>
<keyword evidence="2 6" id="KW-0547">Nucleotide-binding</keyword>
<evidence type="ECO:0000259" key="7">
    <source>
        <dbReference type="PROSITE" id="PS51733"/>
    </source>
</evidence>
<keyword evidence="6" id="KW-0678">Repressor</keyword>
<evidence type="ECO:0000256" key="1">
    <source>
        <dbReference type="ARBA" id="ARBA00022598"/>
    </source>
</evidence>
<dbReference type="RefSeq" id="WP_249699159.1">
    <property type="nucleotide sequence ID" value="NZ_JAMFLX010000010.1"/>
</dbReference>
<protein>
    <recommendedName>
        <fullName evidence="6">Bifunctional ligase/repressor BirA</fullName>
    </recommendedName>
    <alternativeName>
        <fullName evidence="6">Biotin operon repressor</fullName>
    </alternativeName>
    <alternativeName>
        <fullName evidence="6">Biotin--[acetyl-CoA-carboxylase] ligase</fullName>
        <ecNumber evidence="6">6.3.4.15</ecNumber>
    </alternativeName>
    <alternativeName>
        <fullName evidence="6">Biotin--protein ligase</fullName>
    </alternativeName>
    <alternativeName>
        <fullName evidence="6">Biotin-[acetyl-CoA carboxylase] synthetase</fullName>
    </alternativeName>
</protein>
<evidence type="ECO:0000313" key="9">
    <source>
        <dbReference type="Proteomes" id="UP001203338"/>
    </source>
</evidence>
<keyword evidence="3 6" id="KW-0067">ATP-binding</keyword>
<dbReference type="PANTHER" id="PTHR12835:SF5">
    <property type="entry name" value="BIOTIN--PROTEIN LIGASE"/>
    <property type="match status" value="1"/>
</dbReference>
<dbReference type="SUPFAM" id="SSF46785">
    <property type="entry name" value="Winged helix' DNA-binding domain"/>
    <property type="match status" value="1"/>
</dbReference>
<comment type="catalytic activity">
    <reaction evidence="5 6">
        <text>biotin + L-lysyl-[protein] + ATP = N(6)-biotinyl-L-lysyl-[protein] + AMP + diphosphate + H(+)</text>
        <dbReference type="Rhea" id="RHEA:11756"/>
        <dbReference type="Rhea" id="RHEA-COMP:9752"/>
        <dbReference type="Rhea" id="RHEA-COMP:10505"/>
        <dbReference type="ChEBI" id="CHEBI:15378"/>
        <dbReference type="ChEBI" id="CHEBI:29969"/>
        <dbReference type="ChEBI" id="CHEBI:30616"/>
        <dbReference type="ChEBI" id="CHEBI:33019"/>
        <dbReference type="ChEBI" id="CHEBI:57586"/>
        <dbReference type="ChEBI" id="CHEBI:83144"/>
        <dbReference type="ChEBI" id="CHEBI:456215"/>
        <dbReference type="EC" id="6.3.4.15"/>
    </reaction>
</comment>
<dbReference type="InterPro" id="IPR036388">
    <property type="entry name" value="WH-like_DNA-bd_sf"/>
</dbReference>
<dbReference type="Gene3D" id="2.30.30.100">
    <property type="match status" value="1"/>
</dbReference>
<dbReference type="Gene3D" id="1.10.10.10">
    <property type="entry name" value="Winged helix-like DNA-binding domain superfamily/Winged helix DNA-binding domain"/>
    <property type="match status" value="1"/>
</dbReference>
<comment type="function">
    <text evidence="6">Acts both as a biotin--[acetyl-CoA-carboxylase] ligase and a biotin-operon repressor. In the presence of ATP, BirA activates biotin to form the BirA-biotinyl-5'-adenylate (BirA-bio-5'-AMP or holoBirA) complex. HoloBirA can either transfer the biotinyl moiety to the biotin carboxyl carrier protein (BCCP) subunit of acetyl-CoA carboxylase, or bind to the biotin operator site and inhibit transcription of the operon.</text>
</comment>
<dbReference type="InterPro" id="IPR003142">
    <property type="entry name" value="BPL_C"/>
</dbReference>
<dbReference type="GO" id="GO:0004077">
    <property type="term" value="F:biotin--[biotin carboxyl-carrier protein] ligase activity"/>
    <property type="evidence" value="ECO:0007669"/>
    <property type="project" value="UniProtKB-EC"/>
</dbReference>
<reference evidence="8 9" key="1">
    <citation type="submission" date="2022-05" db="EMBL/GenBank/DDBJ databases">
        <authorList>
            <person name="Park J.-S."/>
        </authorList>
    </citation>
    <scope>NUCLEOTIDE SEQUENCE [LARGE SCALE GENOMIC DNA]</scope>
    <source>
        <strain evidence="8 9">2012CJ34-2</strain>
    </source>
</reference>
<dbReference type="Gene3D" id="3.30.930.10">
    <property type="entry name" value="Bira Bifunctional Protein, Domain 2"/>
    <property type="match status" value="1"/>
</dbReference>
<comment type="similarity">
    <text evidence="6">Belongs to the biotin--protein ligase family.</text>
</comment>
<name>A0ABT0PFK6_9GAMM</name>
<comment type="caution">
    <text evidence="8">The sequence shown here is derived from an EMBL/GenBank/DDBJ whole genome shotgun (WGS) entry which is preliminary data.</text>
</comment>
<dbReference type="EC" id="6.3.4.15" evidence="6"/>
<evidence type="ECO:0000313" key="8">
    <source>
        <dbReference type="EMBL" id="MCL6270016.1"/>
    </source>
</evidence>
<evidence type="ECO:0000256" key="2">
    <source>
        <dbReference type="ARBA" id="ARBA00022741"/>
    </source>
</evidence>
<dbReference type="InterPro" id="IPR030855">
    <property type="entry name" value="Bifunct_BirA"/>
</dbReference>
<dbReference type="InterPro" id="IPR036390">
    <property type="entry name" value="WH_DNA-bd_sf"/>
</dbReference>
<dbReference type="CDD" id="cd16442">
    <property type="entry name" value="BPL"/>
    <property type="match status" value="1"/>
</dbReference>
<keyword evidence="9" id="KW-1185">Reference proteome</keyword>
<dbReference type="SUPFAM" id="SSF55681">
    <property type="entry name" value="Class II aaRS and biotin synthetases"/>
    <property type="match status" value="1"/>
</dbReference>
<feature type="domain" description="BPL/LPL catalytic" evidence="7">
    <location>
        <begin position="79"/>
        <end position="254"/>
    </location>
</feature>
<dbReference type="PANTHER" id="PTHR12835">
    <property type="entry name" value="BIOTIN PROTEIN LIGASE"/>
    <property type="match status" value="1"/>
</dbReference>
<feature type="binding site" evidence="6">
    <location>
        <position position="182"/>
    </location>
    <ligand>
        <name>biotin</name>
        <dbReference type="ChEBI" id="CHEBI:57586"/>
    </ligand>
</feature>
<feature type="DNA-binding region" description="H-T-H motif" evidence="6">
    <location>
        <begin position="16"/>
        <end position="35"/>
    </location>
</feature>
<dbReference type="InterPro" id="IPR013196">
    <property type="entry name" value="HTH_11"/>
</dbReference>
<evidence type="ECO:0000256" key="6">
    <source>
        <dbReference type="HAMAP-Rule" id="MF_00978"/>
    </source>
</evidence>
<keyword evidence="6" id="KW-0238">DNA-binding</keyword>
<organism evidence="8 9">
    <name type="scientific">Parendozoicomonas callyspongiae</name>
    <dbReference type="NCBI Taxonomy" id="2942213"/>
    <lineage>
        <taxon>Bacteria</taxon>
        <taxon>Pseudomonadati</taxon>
        <taxon>Pseudomonadota</taxon>
        <taxon>Gammaproteobacteria</taxon>
        <taxon>Oceanospirillales</taxon>
        <taxon>Endozoicomonadaceae</taxon>
        <taxon>Parendozoicomonas</taxon>
    </lineage>
</organism>
<dbReference type="PROSITE" id="PS51733">
    <property type="entry name" value="BPL_LPL_CATALYTIC"/>
    <property type="match status" value="1"/>
</dbReference>
<feature type="binding site" evidence="6">
    <location>
        <begin position="88"/>
        <end position="90"/>
    </location>
    <ligand>
        <name>biotin</name>
        <dbReference type="ChEBI" id="CHEBI:57586"/>
    </ligand>
</feature>
<gene>
    <name evidence="6 8" type="primary">birA</name>
    <name evidence="8" type="ORF">M3P05_08720</name>
</gene>
<dbReference type="HAMAP" id="MF_00978">
    <property type="entry name" value="Bifunct_BirA"/>
    <property type="match status" value="1"/>
</dbReference>
<keyword evidence="4 6" id="KW-0092">Biotin</keyword>
<keyword evidence="6" id="KW-0804">Transcription</keyword>
<keyword evidence="6" id="KW-0805">Transcription regulation</keyword>